<dbReference type="AlphaFoldDB" id="A0A0L0SIU5"/>
<feature type="compositionally biased region" description="Pro residues" evidence="1">
    <location>
        <begin position="208"/>
        <end position="229"/>
    </location>
</feature>
<name>A0A0L0SIU5_ALLM3</name>
<feature type="region of interest" description="Disordered" evidence="1">
    <location>
        <begin position="1"/>
        <end position="31"/>
    </location>
</feature>
<evidence type="ECO:0000313" key="2">
    <source>
        <dbReference type="EMBL" id="KNE62426.1"/>
    </source>
</evidence>
<proteinExistence type="predicted"/>
<dbReference type="VEuPathDB" id="FungiDB:AMAG_07645"/>
<feature type="region of interest" description="Disordered" evidence="1">
    <location>
        <begin position="244"/>
        <end position="272"/>
    </location>
</feature>
<feature type="compositionally biased region" description="Basic and acidic residues" evidence="1">
    <location>
        <begin position="313"/>
        <end position="324"/>
    </location>
</feature>
<dbReference type="Proteomes" id="UP000054350">
    <property type="component" value="Unassembled WGS sequence"/>
</dbReference>
<feature type="region of interest" description="Disordered" evidence="1">
    <location>
        <begin position="305"/>
        <end position="334"/>
    </location>
</feature>
<dbReference type="OrthoDB" id="5588523at2759"/>
<feature type="region of interest" description="Disordered" evidence="1">
    <location>
        <begin position="108"/>
        <end position="135"/>
    </location>
</feature>
<accession>A0A0L0SIU5</accession>
<organism evidence="2 3">
    <name type="scientific">Allomyces macrogynus (strain ATCC 38327)</name>
    <name type="common">Allomyces javanicus var. macrogynus</name>
    <dbReference type="NCBI Taxonomy" id="578462"/>
    <lineage>
        <taxon>Eukaryota</taxon>
        <taxon>Fungi</taxon>
        <taxon>Fungi incertae sedis</taxon>
        <taxon>Blastocladiomycota</taxon>
        <taxon>Blastocladiomycetes</taxon>
        <taxon>Blastocladiales</taxon>
        <taxon>Blastocladiaceae</taxon>
        <taxon>Allomyces</taxon>
    </lineage>
</organism>
<feature type="region of interest" description="Disordered" evidence="1">
    <location>
        <begin position="158"/>
        <end position="191"/>
    </location>
</feature>
<evidence type="ECO:0000313" key="3">
    <source>
        <dbReference type="Proteomes" id="UP000054350"/>
    </source>
</evidence>
<reference evidence="2 3" key="1">
    <citation type="submission" date="2009-11" db="EMBL/GenBank/DDBJ databases">
        <title>Annotation of Allomyces macrogynus ATCC 38327.</title>
        <authorList>
            <consortium name="The Broad Institute Genome Sequencing Platform"/>
            <person name="Russ C."/>
            <person name="Cuomo C."/>
            <person name="Burger G."/>
            <person name="Gray M.W."/>
            <person name="Holland P.W.H."/>
            <person name="King N."/>
            <person name="Lang F.B.F."/>
            <person name="Roger A.J."/>
            <person name="Ruiz-Trillo I."/>
            <person name="Young S.K."/>
            <person name="Zeng Q."/>
            <person name="Gargeya S."/>
            <person name="Fitzgerald M."/>
            <person name="Haas B."/>
            <person name="Abouelleil A."/>
            <person name="Alvarado L."/>
            <person name="Arachchi H.M."/>
            <person name="Berlin A."/>
            <person name="Chapman S.B."/>
            <person name="Gearin G."/>
            <person name="Goldberg J."/>
            <person name="Griggs A."/>
            <person name="Gujja S."/>
            <person name="Hansen M."/>
            <person name="Heiman D."/>
            <person name="Howarth C."/>
            <person name="Larimer J."/>
            <person name="Lui A."/>
            <person name="MacDonald P.J.P."/>
            <person name="McCowen C."/>
            <person name="Montmayeur A."/>
            <person name="Murphy C."/>
            <person name="Neiman D."/>
            <person name="Pearson M."/>
            <person name="Priest M."/>
            <person name="Roberts A."/>
            <person name="Saif S."/>
            <person name="Shea T."/>
            <person name="Sisk P."/>
            <person name="Stolte C."/>
            <person name="Sykes S."/>
            <person name="Wortman J."/>
            <person name="Nusbaum C."/>
            <person name="Birren B."/>
        </authorList>
    </citation>
    <scope>NUCLEOTIDE SEQUENCE [LARGE SCALE GENOMIC DNA]</scope>
    <source>
        <strain evidence="2 3">ATCC 38327</strain>
    </source>
</reference>
<protein>
    <submittedName>
        <fullName evidence="2">Uncharacterized protein</fullName>
    </submittedName>
</protein>
<dbReference type="EMBL" id="GG745340">
    <property type="protein sequence ID" value="KNE62426.1"/>
    <property type="molecule type" value="Genomic_DNA"/>
</dbReference>
<feature type="compositionally biased region" description="Low complexity" evidence="1">
    <location>
        <begin position="118"/>
        <end position="130"/>
    </location>
</feature>
<keyword evidence="3" id="KW-1185">Reference proteome</keyword>
<gene>
    <name evidence="2" type="ORF">AMAG_07645</name>
</gene>
<sequence length="379" mass="39467">MEQHPAHPALRPPRAHRPMLGGSTRPIGAINRPPAAVTHQTRQFLKYTDSAALLQAPAGGTSNNRAHELTLASIRAEIKTVLDNPPPVHLLSSGAPGIVVSRAPSPRKTHHVVAGPTPAAAAPSSAPSSPLKQSARAGLARCHDDEGTVVLPVLPSKMQHSAGRSASPADDGPVVPPSPVRGSGARSPVCGGSQLTVVVEGTTTYAPPPVSPTALPHPSPPSPGAPPGAAPIDFLTAVPAAKHVRAHSHPEVRVTASPSPTPPRRRRSHTHETTIRYSWNAIGLPITELHREMCKWGHLRTSKPVAAAPSGHRNSEPACNDRRRSGSGSAVALSPAKSCLRIASPNRSGTAVLVPASPRPKSVRFFAEDVVKAEDHAAR</sequence>
<evidence type="ECO:0000256" key="1">
    <source>
        <dbReference type="SAM" id="MobiDB-lite"/>
    </source>
</evidence>
<feature type="region of interest" description="Disordered" evidence="1">
    <location>
        <begin position="208"/>
        <end position="230"/>
    </location>
</feature>
<reference evidence="3" key="2">
    <citation type="submission" date="2009-11" db="EMBL/GenBank/DDBJ databases">
        <title>The Genome Sequence of Allomyces macrogynus strain ATCC 38327.</title>
        <authorList>
            <consortium name="The Broad Institute Genome Sequencing Platform"/>
            <person name="Russ C."/>
            <person name="Cuomo C."/>
            <person name="Shea T."/>
            <person name="Young S.K."/>
            <person name="Zeng Q."/>
            <person name="Koehrsen M."/>
            <person name="Haas B."/>
            <person name="Borodovsky M."/>
            <person name="Guigo R."/>
            <person name="Alvarado L."/>
            <person name="Berlin A."/>
            <person name="Borenstein D."/>
            <person name="Chen Z."/>
            <person name="Engels R."/>
            <person name="Freedman E."/>
            <person name="Gellesch M."/>
            <person name="Goldberg J."/>
            <person name="Griggs A."/>
            <person name="Gujja S."/>
            <person name="Heiman D."/>
            <person name="Hepburn T."/>
            <person name="Howarth C."/>
            <person name="Jen D."/>
            <person name="Larson L."/>
            <person name="Lewis B."/>
            <person name="Mehta T."/>
            <person name="Park D."/>
            <person name="Pearson M."/>
            <person name="Roberts A."/>
            <person name="Saif S."/>
            <person name="Shenoy N."/>
            <person name="Sisk P."/>
            <person name="Stolte C."/>
            <person name="Sykes S."/>
            <person name="Walk T."/>
            <person name="White J."/>
            <person name="Yandava C."/>
            <person name="Burger G."/>
            <person name="Gray M.W."/>
            <person name="Holland P.W.H."/>
            <person name="King N."/>
            <person name="Lang F.B.F."/>
            <person name="Roger A.J."/>
            <person name="Ruiz-Trillo I."/>
            <person name="Lander E."/>
            <person name="Nusbaum C."/>
        </authorList>
    </citation>
    <scope>NUCLEOTIDE SEQUENCE [LARGE SCALE GENOMIC DNA]</scope>
    <source>
        <strain evidence="3">ATCC 38327</strain>
    </source>
</reference>